<evidence type="ECO:0000256" key="1">
    <source>
        <dbReference type="SAM" id="Phobius"/>
    </source>
</evidence>
<evidence type="ECO:0000313" key="3">
    <source>
        <dbReference type="Proteomes" id="UP000678393"/>
    </source>
</evidence>
<keyword evidence="1" id="KW-0472">Membrane</keyword>
<gene>
    <name evidence="2" type="ORF">CUNI_LOCUS22147</name>
</gene>
<sequence length="76" mass="8880">WAGRPRAYIIYRIVVGLALLGWVSGDVVYETNEFYMGEAWRWLVFASNWSFAILAVSAVFQAVTCTIYEYKPYWIM</sequence>
<dbReference type="Proteomes" id="UP000678393">
    <property type="component" value="Unassembled WGS sequence"/>
</dbReference>
<accession>A0A8S4A462</accession>
<protein>
    <submittedName>
        <fullName evidence="2">Uncharacterized protein</fullName>
    </submittedName>
</protein>
<organism evidence="2 3">
    <name type="scientific">Candidula unifasciata</name>
    <dbReference type="NCBI Taxonomy" id="100452"/>
    <lineage>
        <taxon>Eukaryota</taxon>
        <taxon>Metazoa</taxon>
        <taxon>Spiralia</taxon>
        <taxon>Lophotrochozoa</taxon>
        <taxon>Mollusca</taxon>
        <taxon>Gastropoda</taxon>
        <taxon>Heterobranchia</taxon>
        <taxon>Euthyneura</taxon>
        <taxon>Panpulmonata</taxon>
        <taxon>Eupulmonata</taxon>
        <taxon>Stylommatophora</taxon>
        <taxon>Helicina</taxon>
        <taxon>Helicoidea</taxon>
        <taxon>Geomitridae</taxon>
        <taxon>Candidula</taxon>
    </lineage>
</organism>
<name>A0A8S4A462_9EUPU</name>
<proteinExistence type="predicted"/>
<feature type="transmembrane region" description="Helical" evidence="1">
    <location>
        <begin position="49"/>
        <end position="70"/>
    </location>
</feature>
<reference evidence="2" key="1">
    <citation type="submission" date="2021-04" db="EMBL/GenBank/DDBJ databases">
        <authorList>
            <consortium name="Molecular Ecology Group"/>
        </authorList>
    </citation>
    <scope>NUCLEOTIDE SEQUENCE</scope>
</reference>
<evidence type="ECO:0000313" key="2">
    <source>
        <dbReference type="EMBL" id="CAG5136589.1"/>
    </source>
</evidence>
<feature type="non-terminal residue" evidence="2">
    <location>
        <position position="76"/>
    </location>
</feature>
<dbReference type="EMBL" id="CAJHNH020008546">
    <property type="protein sequence ID" value="CAG5136589.1"/>
    <property type="molecule type" value="Genomic_DNA"/>
</dbReference>
<feature type="non-terminal residue" evidence="2">
    <location>
        <position position="1"/>
    </location>
</feature>
<keyword evidence="3" id="KW-1185">Reference proteome</keyword>
<comment type="caution">
    <text evidence="2">The sequence shown here is derived from an EMBL/GenBank/DDBJ whole genome shotgun (WGS) entry which is preliminary data.</text>
</comment>
<keyword evidence="1" id="KW-1133">Transmembrane helix</keyword>
<dbReference type="OrthoDB" id="419711at2759"/>
<keyword evidence="1" id="KW-0812">Transmembrane</keyword>
<feature type="transmembrane region" description="Helical" evidence="1">
    <location>
        <begin position="9"/>
        <end position="29"/>
    </location>
</feature>
<dbReference type="AlphaFoldDB" id="A0A8S4A462"/>